<keyword evidence="2" id="KW-1185">Reference proteome</keyword>
<evidence type="ECO:0000313" key="2">
    <source>
        <dbReference type="Proteomes" id="UP001055811"/>
    </source>
</evidence>
<accession>A0ACB8ZV41</accession>
<protein>
    <submittedName>
        <fullName evidence="1">Uncharacterized protein</fullName>
    </submittedName>
</protein>
<name>A0ACB8ZV41_CICIN</name>
<dbReference type="Proteomes" id="UP001055811">
    <property type="component" value="Linkage Group LG08"/>
</dbReference>
<proteinExistence type="predicted"/>
<sequence length="118" mass="12741">MVLEFRNGRRVILQDVLHVHGISKGLLSADKFDNNGYKLIENRRVEFTRNDFFVGQAINTCGMYQLDLVEGAADRGGSDPGMSVLEVDFSDGISDNGNDSSGTASDSSGTSSDDVTVF</sequence>
<organism evidence="1 2">
    <name type="scientific">Cichorium intybus</name>
    <name type="common">Chicory</name>
    <dbReference type="NCBI Taxonomy" id="13427"/>
    <lineage>
        <taxon>Eukaryota</taxon>
        <taxon>Viridiplantae</taxon>
        <taxon>Streptophyta</taxon>
        <taxon>Embryophyta</taxon>
        <taxon>Tracheophyta</taxon>
        <taxon>Spermatophyta</taxon>
        <taxon>Magnoliopsida</taxon>
        <taxon>eudicotyledons</taxon>
        <taxon>Gunneridae</taxon>
        <taxon>Pentapetalae</taxon>
        <taxon>asterids</taxon>
        <taxon>campanulids</taxon>
        <taxon>Asterales</taxon>
        <taxon>Asteraceae</taxon>
        <taxon>Cichorioideae</taxon>
        <taxon>Cichorieae</taxon>
        <taxon>Cichoriinae</taxon>
        <taxon>Cichorium</taxon>
    </lineage>
</organism>
<reference evidence="2" key="1">
    <citation type="journal article" date="2022" name="Mol. Ecol. Resour.">
        <title>The genomes of chicory, endive, great burdock and yacon provide insights into Asteraceae palaeo-polyploidization history and plant inulin production.</title>
        <authorList>
            <person name="Fan W."/>
            <person name="Wang S."/>
            <person name="Wang H."/>
            <person name="Wang A."/>
            <person name="Jiang F."/>
            <person name="Liu H."/>
            <person name="Zhao H."/>
            <person name="Xu D."/>
            <person name="Zhang Y."/>
        </authorList>
    </citation>
    <scope>NUCLEOTIDE SEQUENCE [LARGE SCALE GENOMIC DNA]</scope>
    <source>
        <strain evidence="2">cv. Punajuju</strain>
    </source>
</reference>
<evidence type="ECO:0000313" key="1">
    <source>
        <dbReference type="EMBL" id="KAI3699985.1"/>
    </source>
</evidence>
<dbReference type="EMBL" id="CM042016">
    <property type="protein sequence ID" value="KAI3699985.1"/>
    <property type="molecule type" value="Genomic_DNA"/>
</dbReference>
<comment type="caution">
    <text evidence="1">The sequence shown here is derived from an EMBL/GenBank/DDBJ whole genome shotgun (WGS) entry which is preliminary data.</text>
</comment>
<reference evidence="1 2" key="2">
    <citation type="journal article" date="2022" name="Mol. Ecol. Resour.">
        <title>The genomes of chicory, endive, great burdock and yacon provide insights into Asteraceae paleo-polyploidization history and plant inulin production.</title>
        <authorList>
            <person name="Fan W."/>
            <person name="Wang S."/>
            <person name="Wang H."/>
            <person name="Wang A."/>
            <person name="Jiang F."/>
            <person name="Liu H."/>
            <person name="Zhao H."/>
            <person name="Xu D."/>
            <person name="Zhang Y."/>
        </authorList>
    </citation>
    <scope>NUCLEOTIDE SEQUENCE [LARGE SCALE GENOMIC DNA]</scope>
    <source>
        <strain evidence="2">cv. Punajuju</strain>
        <tissue evidence="1">Leaves</tissue>
    </source>
</reference>
<gene>
    <name evidence="1" type="ORF">L2E82_44596</name>
</gene>